<dbReference type="Proteomes" id="UP000798662">
    <property type="component" value="Chromosome 1"/>
</dbReference>
<proteinExistence type="predicted"/>
<gene>
    <name evidence="1" type="ORF">I4F81_004370</name>
</gene>
<accession>A0ACC3BV64</accession>
<evidence type="ECO:0000313" key="1">
    <source>
        <dbReference type="EMBL" id="KAK1861790.1"/>
    </source>
</evidence>
<protein>
    <submittedName>
        <fullName evidence="1">Uncharacterized protein</fullName>
    </submittedName>
</protein>
<organism evidence="1 2">
    <name type="scientific">Pyropia yezoensis</name>
    <name type="common">Susabi-nori</name>
    <name type="synonym">Porphyra yezoensis</name>
    <dbReference type="NCBI Taxonomy" id="2788"/>
    <lineage>
        <taxon>Eukaryota</taxon>
        <taxon>Rhodophyta</taxon>
        <taxon>Bangiophyceae</taxon>
        <taxon>Bangiales</taxon>
        <taxon>Bangiaceae</taxon>
        <taxon>Pyropia</taxon>
    </lineage>
</organism>
<evidence type="ECO:0000313" key="2">
    <source>
        <dbReference type="Proteomes" id="UP000798662"/>
    </source>
</evidence>
<keyword evidence="2" id="KW-1185">Reference proteome</keyword>
<comment type="caution">
    <text evidence="1">The sequence shown here is derived from an EMBL/GenBank/DDBJ whole genome shotgun (WGS) entry which is preliminary data.</text>
</comment>
<sequence length="714" mass="70912">MAAAAAAVTATAAASRPPPTAAVGAYVAAPPTVLPAGAAAAAVTTAATAAPRRCAAAALRPARRRWSLRPSPPAGLLQRGPPRRGPHGGAARLPAAAAAAAVVASLSTAGAPAGEPAGRHPAPAGGQEEGPAAEAAAAAAAGPPAGGFDYVNQWYPLFFVRDLDATAVTPVWLLGHPLVVWWAGAAAGPAGAATGAGGADGDGGGGGGGGGGGVVCVCRRVSPPGGAAVRGARRARAGGEPAALVCGYHGWAFNGCGGCVAIPQRPASQSGRLPPAASIGRPYATRVAAGLLWVFGGDAAAAAAAPPPYVPYDFQRRGVVTTRDLVRTLPYSPETLVENVLDPVHARVAHAGTDQGRRSPDVPVRFQPVPVDAATMDGGPRGWASTHADAPGEGGYGPLDVAAERGSAGTWGGRPSGRGGGGRAVAAAAAAAAAAADPSGAFAAHYYPSAATAGPPTSRVTFRPPFTVVYHGRGVRPPAPDKPGGPPTVRATCLWLTGVPSRPGETRLVIATAYPRLTGWTALRHRLWPAAFEHQAQQVVLDGDNALLAGQERRVAAAGGWRAAYRPLAGGSDDLVLRYRRWVDRQGGPIPWAPPLPGGSGGAMRVAETPVGLGGQPLSAADATVDRYHSHVRGCVICRTAVARLVAARVVAGALTAGAAGMTLAGVATVAVSPAMTVVAAVVAVVGGVGTAAVTVTMRRFGATDTAKRLAHKV</sequence>
<name>A0ACC3BV64_PYRYE</name>
<dbReference type="EMBL" id="CM020618">
    <property type="protein sequence ID" value="KAK1861790.1"/>
    <property type="molecule type" value="Genomic_DNA"/>
</dbReference>
<reference evidence="1" key="1">
    <citation type="submission" date="2019-11" db="EMBL/GenBank/DDBJ databases">
        <title>Nori genome reveals adaptations in red seaweeds to the harsh intertidal environment.</title>
        <authorList>
            <person name="Wang D."/>
            <person name="Mao Y."/>
        </authorList>
    </citation>
    <scope>NUCLEOTIDE SEQUENCE</scope>
    <source>
        <tissue evidence="1">Gametophyte</tissue>
    </source>
</reference>